<sequence length="246" mass="27322">MFQNIAYILDDAMSAEHLPQYLHAPFRKFVEDLNAVARRHFESYFNGIQSTLPQKNITTTLTKKASFAAITAILPAVPSLGHLNLHHSKQPQLPNKPHKHKSASAPACNQHKRNTDDKRLLVRVPPGHPSLNMSPYTTMLQLNGFFEEKLVREVKITKTGFAIWPVSLSAQEAMLSRINELESFLSTKGVCKVEKPTNYLAYLLTGIPRSYAGYNGSSIEGATITVSTISEALRDLTNVAPVNVIE</sequence>
<keyword evidence="3" id="KW-1185">Reference proteome</keyword>
<reference evidence="2 3" key="1">
    <citation type="journal article" date="2014" name="BMC Genomics">
        <title>Adaptive genomic structural variation in the grape powdery mildew pathogen, Erysiphe necator.</title>
        <authorList>
            <person name="Jones L."/>
            <person name="Riaz S."/>
            <person name="Morales-Cruz A."/>
            <person name="Amrine K.C."/>
            <person name="McGuire B."/>
            <person name="Gubler W.D."/>
            <person name="Walker M.A."/>
            <person name="Cantu D."/>
        </authorList>
    </citation>
    <scope>NUCLEOTIDE SEQUENCE [LARGE SCALE GENOMIC DNA]</scope>
    <source>
        <strain evidence="3">c</strain>
    </source>
</reference>
<dbReference type="OMA" id="NTMACKG"/>
<dbReference type="Proteomes" id="UP000030854">
    <property type="component" value="Unassembled WGS sequence"/>
</dbReference>
<feature type="region of interest" description="Disordered" evidence="1">
    <location>
        <begin position="84"/>
        <end position="114"/>
    </location>
</feature>
<proteinExistence type="predicted"/>
<evidence type="ECO:0000256" key="1">
    <source>
        <dbReference type="SAM" id="MobiDB-lite"/>
    </source>
</evidence>
<name>A0A0B1P3A0_UNCNE</name>
<gene>
    <name evidence="2" type="ORF">EV44_g4009</name>
</gene>
<dbReference type="STRING" id="52586.A0A0B1P3A0"/>
<organism evidence="2 3">
    <name type="scientific">Uncinula necator</name>
    <name type="common">Grape powdery mildew</name>
    <dbReference type="NCBI Taxonomy" id="52586"/>
    <lineage>
        <taxon>Eukaryota</taxon>
        <taxon>Fungi</taxon>
        <taxon>Dikarya</taxon>
        <taxon>Ascomycota</taxon>
        <taxon>Pezizomycotina</taxon>
        <taxon>Leotiomycetes</taxon>
        <taxon>Erysiphales</taxon>
        <taxon>Erysiphaceae</taxon>
        <taxon>Erysiphe</taxon>
    </lineage>
</organism>
<comment type="caution">
    <text evidence="2">The sequence shown here is derived from an EMBL/GenBank/DDBJ whole genome shotgun (WGS) entry which is preliminary data.</text>
</comment>
<evidence type="ECO:0000313" key="3">
    <source>
        <dbReference type="Proteomes" id="UP000030854"/>
    </source>
</evidence>
<protein>
    <submittedName>
        <fullName evidence="2">Uncharacterized protein</fullName>
    </submittedName>
</protein>
<dbReference type="EMBL" id="JNVN01002921">
    <property type="protein sequence ID" value="KHJ31406.1"/>
    <property type="molecule type" value="Genomic_DNA"/>
</dbReference>
<dbReference type="HOGENOM" id="CLU_051551_0_0_1"/>
<accession>A0A0B1P3A0</accession>
<dbReference type="AlphaFoldDB" id="A0A0B1P3A0"/>
<evidence type="ECO:0000313" key="2">
    <source>
        <dbReference type="EMBL" id="KHJ31406.1"/>
    </source>
</evidence>